<sequence>MPAKCRVVVCGFDPMLVRGYLKTGARALWWYLPDEIYEEFNVKSGYKVKGKLLAVYNPRGEVRYAHPTETFEWAPPVSAPSRVVGEPFTWETSKETGLAVVLPAQTIIKYGLTEFHFLE</sequence>
<comment type="caution">
    <text evidence="1">The sequence shown here is derived from an EMBL/GenBank/DDBJ whole genome shotgun (WGS) entry which is preliminary data.</text>
</comment>
<accession>A0A7C0WTP0</accession>
<evidence type="ECO:0000313" key="1">
    <source>
        <dbReference type="EMBL" id="HDL90003.1"/>
    </source>
</evidence>
<dbReference type="AlphaFoldDB" id="A0A7C0WTP0"/>
<feature type="non-terminal residue" evidence="1">
    <location>
        <position position="119"/>
    </location>
</feature>
<reference evidence="1" key="1">
    <citation type="journal article" date="2020" name="mSystems">
        <title>Genome- and Community-Level Interaction Insights into Carbon Utilization and Element Cycling Functions of Hydrothermarchaeota in Hydrothermal Sediment.</title>
        <authorList>
            <person name="Zhou Z."/>
            <person name="Liu Y."/>
            <person name="Xu W."/>
            <person name="Pan J."/>
            <person name="Luo Z.H."/>
            <person name="Li M."/>
        </authorList>
    </citation>
    <scope>NUCLEOTIDE SEQUENCE [LARGE SCALE GENOMIC DNA]</scope>
    <source>
        <strain evidence="1">HyVt-19</strain>
    </source>
</reference>
<dbReference type="EMBL" id="DQZW01000178">
    <property type="protein sequence ID" value="HDL90003.1"/>
    <property type="molecule type" value="Genomic_DNA"/>
</dbReference>
<protein>
    <submittedName>
        <fullName evidence="1">Uncharacterized protein</fullName>
    </submittedName>
</protein>
<proteinExistence type="predicted"/>
<gene>
    <name evidence="1" type="ORF">ENG14_03775</name>
</gene>
<dbReference type="Proteomes" id="UP000886355">
    <property type="component" value="Unassembled WGS sequence"/>
</dbReference>
<organism evidence="1">
    <name type="scientific">Thermodesulforhabdus norvegica</name>
    <dbReference type="NCBI Taxonomy" id="39841"/>
    <lineage>
        <taxon>Bacteria</taxon>
        <taxon>Pseudomonadati</taxon>
        <taxon>Thermodesulfobacteriota</taxon>
        <taxon>Syntrophobacteria</taxon>
        <taxon>Syntrophobacterales</taxon>
        <taxon>Thermodesulforhabdaceae</taxon>
        <taxon>Thermodesulforhabdus</taxon>
    </lineage>
</organism>
<name>A0A7C0WTP0_9BACT</name>